<dbReference type="InterPro" id="IPR006214">
    <property type="entry name" value="Bax_inhibitor_1-related"/>
</dbReference>
<evidence type="ECO:0000256" key="2">
    <source>
        <dbReference type="ARBA" id="ARBA00022692"/>
    </source>
</evidence>
<comment type="caution">
    <text evidence="6">The sequence shown here is derived from an EMBL/GenBank/DDBJ whole genome shotgun (WGS) entry which is preliminary data.</text>
</comment>
<feature type="transmembrane region" description="Helical" evidence="5">
    <location>
        <begin position="57"/>
        <end position="78"/>
    </location>
</feature>
<dbReference type="Proteomes" id="UP000593567">
    <property type="component" value="Unassembled WGS sequence"/>
</dbReference>
<reference evidence="6" key="1">
    <citation type="submission" date="2020-06" db="EMBL/GenBank/DDBJ databases">
        <title>Draft genome of Bugula neritina, a colonial animal packing powerful symbionts and potential medicines.</title>
        <authorList>
            <person name="Rayko M."/>
        </authorList>
    </citation>
    <scope>NUCLEOTIDE SEQUENCE [LARGE SCALE GENOMIC DNA]</scope>
    <source>
        <strain evidence="6">Kwan_BN1</strain>
    </source>
</reference>
<keyword evidence="3 5" id="KW-1133">Transmembrane helix</keyword>
<dbReference type="GO" id="GO:0016020">
    <property type="term" value="C:membrane"/>
    <property type="evidence" value="ECO:0007669"/>
    <property type="project" value="UniProtKB-SubCell"/>
</dbReference>
<evidence type="ECO:0000256" key="5">
    <source>
        <dbReference type="SAM" id="Phobius"/>
    </source>
</evidence>
<dbReference type="Pfam" id="PF01027">
    <property type="entry name" value="Bax1-I"/>
    <property type="match status" value="1"/>
</dbReference>
<sequence>MNYFQNTEPGINRWEALAKFDHIEPRVQTHLKNVYSCLFIALLGATAGAYVNASMGIMQEAGFLTAIITLGLIFWLKATPHESKNVSKRIGILTGIGFLTGVSMGPLLQYAAFLDPSLIKQPYGSLCYFWFLHTCCFV</sequence>
<comment type="subcellular location">
    <subcellularLocation>
        <location evidence="1">Membrane</location>
        <topology evidence="1">Multi-pass membrane protein</topology>
    </subcellularLocation>
</comment>
<evidence type="ECO:0000256" key="3">
    <source>
        <dbReference type="ARBA" id="ARBA00022989"/>
    </source>
</evidence>
<keyword evidence="4 5" id="KW-0472">Membrane</keyword>
<evidence type="ECO:0000256" key="4">
    <source>
        <dbReference type="ARBA" id="ARBA00023136"/>
    </source>
</evidence>
<proteinExistence type="predicted"/>
<gene>
    <name evidence="6" type="ORF">EB796_018257</name>
</gene>
<evidence type="ECO:0000313" key="7">
    <source>
        <dbReference type="Proteomes" id="UP000593567"/>
    </source>
</evidence>
<keyword evidence="2 5" id="KW-0812">Transmembrane</keyword>
<name>A0A7J7JCT7_BUGNE</name>
<feature type="transmembrane region" description="Helical" evidence="5">
    <location>
        <begin position="33"/>
        <end position="51"/>
    </location>
</feature>
<feature type="transmembrane region" description="Helical" evidence="5">
    <location>
        <begin position="90"/>
        <end position="113"/>
    </location>
</feature>
<keyword evidence="7" id="KW-1185">Reference proteome</keyword>
<accession>A0A7J7JCT7</accession>
<dbReference type="AlphaFoldDB" id="A0A7J7JCT7"/>
<evidence type="ECO:0000256" key="1">
    <source>
        <dbReference type="ARBA" id="ARBA00004141"/>
    </source>
</evidence>
<dbReference type="OrthoDB" id="9352225at2759"/>
<evidence type="ECO:0000313" key="6">
    <source>
        <dbReference type="EMBL" id="KAF6023431.1"/>
    </source>
</evidence>
<dbReference type="EMBL" id="VXIV02002715">
    <property type="protein sequence ID" value="KAF6023431.1"/>
    <property type="molecule type" value="Genomic_DNA"/>
</dbReference>
<protein>
    <submittedName>
        <fullName evidence="6">TMBIM6</fullName>
    </submittedName>
</protein>
<organism evidence="6 7">
    <name type="scientific">Bugula neritina</name>
    <name type="common">Brown bryozoan</name>
    <name type="synonym">Sertularia neritina</name>
    <dbReference type="NCBI Taxonomy" id="10212"/>
    <lineage>
        <taxon>Eukaryota</taxon>
        <taxon>Metazoa</taxon>
        <taxon>Spiralia</taxon>
        <taxon>Lophotrochozoa</taxon>
        <taxon>Bryozoa</taxon>
        <taxon>Gymnolaemata</taxon>
        <taxon>Cheilostomatida</taxon>
        <taxon>Flustrina</taxon>
        <taxon>Buguloidea</taxon>
        <taxon>Bugulidae</taxon>
        <taxon>Bugula</taxon>
    </lineage>
</organism>